<evidence type="ECO:0008006" key="4">
    <source>
        <dbReference type="Google" id="ProtNLM"/>
    </source>
</evidence>
<dbReference type="InParanoid" id="K9TLV9"/>
<feature type="compositionally biased region" description="Polar residues" evidence="1">
    <location>
        <begin position="112"/>
        <end position="129"/>
    </location>
</feature>
<dbReference type="HOGENOM" id="CLU_077415_0_0_3"/>
<organism evidence="2 3">
    <name type="scientific">Oscillatoria acuminata PCC 6304</name>
    <dbReference type="NCBI Taxonomy" id="56110"/>
    <lineage>
        <taxon>Bacteria</taxon>
        <taxon>Bacillati</taxon>
        <taxon>Cyanobacteriota</taxon>
        <taxon>Cyanophyceae</taxon>
        <taxon>Oscillatoriophycideae</taxon>
        <taxon>Oscillatoriales</taxon>
        <taxon>Oscillatoriaceae</taxon>
        <taxon>Oscillatoria</taxon>
    </lineage>
</organism>
<evidence type="ECO:0000313" key="3">
    <source>
        <dbReference type="Proteomes" id="UP000010367"/>
    </source>
</evidence>
<dbReference type="KEGG" id="oac:Oscil6304_4301"/>
<evidence type="ECO:0000256" key="1">
    <source>
        <dbReference type="SAM" id="MobiDB-lite"/>
    </source>
</evidence>
<dbReference type="Proteomes" id="UP000010367">
    <property type="component" value="Chromosome"/>
</dbReference>
<proteinExistence type="predicted"/>
<keyword evidence="3" id="KW-1185">Reference proteome</keyword>
<evidence type="ECO:0000313" key="2">
    <source>
        <dbReference type="EMBL" id="AFY83827.1"/>
    </source>
</evidence>
<gene>
    <name evidence="2" type="ORF">Oscil6304_4301</name>
</gene>
<dbReference type="EMBL" id="CP003607">
    <property type="protein sequence ID" value="AFY83827.1"/>
    <property type="molecule type" value="Genomic_DNA"/>
</dbReference>
<name>K9TLV9_9CYAN</name>
<protein>
    <recommendedName>
        <fullName evidence="4">Sigma-70 family RNA polymerase sigma factor</fullName>
    </recommendedName>
</protein>
<feature type="region of interest" description="Disordered" evidence="1">
    <location>
        <begin position="99"/>
        <end position="129"/>
    </location>
</feature>
<sequence>MDELINATCQHPPGSPEWRKYMSRLILTLQQYRGRGLAQSSHPDYLEALNRTWEWFSQNICQFYQNRTEAISRDRLLRWINGYLRWRIRDLYIPNDQAPSSLDQPLAEGESETSLIEQVSQRDSTSPTLSGLDSYIENLHRQKTQRLGLALEQYITEDPNGKLAGCYASQYPDCNCQILCISRCVKEPPDKFKDLATKLNMPQQTIINHFYRRCKPLLQEVMTHLGYKRDENL</sequence>
<dbReference type="STRING" id="56110.Oscil6304_4301"/>
<dbReference type="eggNOG" id="ENOG50312QD">
    <property type="taxonomic scope" value="Bacteria"/>
</dbReference>
<reference evidence="2 3" key="1">
    <citation type="submission" date="2012-06" db="EMBL/GenBank/DDBJ databases">
        <title>Finished chromosome of genome of Oscillatoria acuminata PCC 6304.</title>
        <authorList>
            <consortium name="US DOE Joint Genome Institute"/>
            <person name="Gugger M."/>
            <person name="Coursin T."/>
            <person name="Rippka R."/>
            <person name="Tandeau De Marsac N."/>
            <person name="Huntemann M."/>
            <person name="Wei C.-L."/>
            <person name="Han J."/>
            <person name="Detter J.C."/>
            <person name="Han C."/>
            <person name="Tapia R."/>
            <person name="Davenport K."/>
            <person name="Daligault H."/>
            <person name="Erkkila T."/>
            <person name="Gu W."/>
            <person name="Munk A.C.C."/>
            <person name="Teshima H."/>
            <person name="Xu Y."/>
            <person name="Chain P."/>
            <person name="Chen A."/>
            <person name="Krypides N."/>
            <person name="Mavromatis K."/>
            <person name="Markowitz V."/>
            <person name="Szeto E."/>
            <person name="Ivanova N."/>
            <person name="Mikhailova N."/>
            <person name="Ovchinnikova G."/>
            <person name="Pagani I."/>
            <person name="Pati A."/>
            <person name="Goodwin L."/>
            <person name="Peters L."/>
            <person name="Pitluck S."/>
            <person name="Woyke T."/>
            <person name="Kerfeld C."/>
        </authorList>
    </citation>
    <scope>NUCLEOTIDE SEQUENCE [LARGE SCALE GENOMIC DNA]</scope>
    <source>
        <strain evidence="2 3">PCC 6304</strain>
    </source>
</reference>
<dbReference type="AlphaFoldDB" id="K9TLV9"/>
<accession>K9TLV9</accession>